<evidence type="ECO:0000313" key="1">
    <source>
        <dbReference type="EMBL" id="PYI15130.1"/>
    </source>
</evidence>
<dbReference type="Proteomes" id="UP000249829">
    <property type="component" value="Unassembled WGS sequence"/>
</dbReference>
<gene>
    <name evidence="1" type="ORF">BO99DRAFT_264042</name>
</gene>
<keyword evidence="2" id="KW-1185">Reference proteome</keyword>
<dbReference type="EMBL" id="KZ825195">
    <property type="protein sequence ID" value="PYI15130.1"/>
    <property type="molecule type" value="Genomic_DNA"/>
</dbReference>
<dbReference type="OMA" id="NIVADWR"/>
<protein>
    <submittedName>
        <fullName evidence="1">Uncharacterized protein</fullName>
    </submittedName>
</protein>
<proteinExistence type="predicted"/>
<accession>A0A2V5HGJ7</accession>
<organism evidence="1 2">
    <name type="scientific">Aspergillus violaceofuscus (strain CBS 115571)</name>
    <dbReference type="NCBI Taxonomy" id="1450538"/>
    <lineage>
        <taxon>Eukaryota</taxon>
        <taxon>Fungi</taxon>
        <taxon>Dikarya</taxon>
        <taxon>Ascomycota</taxon>
        <taxon>Pezizomycotina</taxon>
        <taxon>Eurotiomycetes</taxon>
        <taxon>Eurotiomycetidae</taxon>
        <taxon>Eurotiales</taxon>
        <taxon>Aspergillaceae</taxon>
        <taxon>Aspergillus</taxon>
    </lineage>
</organism>
<dbReference type="AlphaFoldDB" id="A0A2V5HGJ7"/>
<sequence length="348" mass="38681">MGGVCFCCQVKFIIADLFSTRSPGSLILPSCSLTSLISTLSSQLARPRKTRRSNMMGTMNESYILVPGFDYHWSYATNPGNIVADWREPTKILSSPTEPPILVLRTDVEGMLKSDHDLTTLHGQIWTRFLRFADTAVGGGSTLLDPANYSYDRLDSIQLQHYPTNEEATERSLHPEVQSVMRSGFGRTSVFMITGIKIAFGFKMRKPSLERRETKATITARLLGTEANSGSEAEAIVGRNEEWQAPVDLIYAYEVSTIHFEECLSGPCQIHPHVPRAGASLMHDKEGKQRAETADDCAAYLENLRERAADVFWAEQEGLRDMAGETDVEVVELTDGAEKCDVVMFNTV</sequence>
<reference evidence="1 2" key="1">
    <citation type="submission" date="2018-02" db="EMBL/GenBank/DDBJ databases">
        <title>The genomes of Aspergillus section Nigri reveals drivers in fungal speciation.</title>
        <authorList>
            <consortium name="DOE Joint Genome Institute"/>
            <person name="Vesth T.C."/>
            <person name="Nybo J."/>
            <person name="Theobald S."/>
            <person name="Brandl J."/>
            <person name="Frisvad J.C."/>
            <person name="Nielsen K.F."/>
            <person name="Lyhne E.K."/>
            <person name="Kogle M.E."/>
            <person name="Kuo A."/>
            <person name="Riley R."/>
            <person name="Clum A."/>
            <person name="Nolan M."/>
            <person name="Lipzen A."/>
            <person name="Salamov A."/>
            <person name="Henrissat B."/>
            <person name="Wiebenga A."/>
            <person name="De vries R.P."/>
            <person name="Grigoriev I.V."/>
            <person name="Mortensen U.H."/>
            <person name="Andersen M.R."/>
            <person name="Baker S.E."/>
        </authorList>
    </citation>
    <scope>NUCLEOTIDE SEQUENCE [LARGE SCALE GENOMIC DNA]</scope>
    <source>
        <strain evidence="1 2">CBS 115571</strain>
    </source>
</reference>
<name>A0A2V5HGJ7_ASPV1</name>
<evidence type="ECO:0000313" key="2">
    <source>
        <dbReference type="Proteomes" id="UP000249829"/>
    </source>
</evidence>